<dbReference type="EMBL" id="AC092748">
    <property type="protein sequence ID" value="AAM01076.1"/>
    <property type="molecule type" value="Genomic_DNA"/>
</dbReference>
<protein>
    <submittedName>
        <fullName evidence="2">Uncharacterized protein</fullName>
    </submittedName>
</protein>
<feature type="region of interest" description="Disordered" evidence="1">
    <location>
        <begin position="1"/>
        <end position="75"/>
    </location>
</feature>
<reference evidence="3" key="1">
    <citation type="journal article" date="2005" name="Nature">
        <title>The map-based sequence of the rice genome.</title>
        <authorList>
            <consortium name="International rice genome sequencing project (IRGSP)"/>
            <person name="Matsumoto T."/>
            <person name="Wu J."/>
            <person name="Kanamori H."/>
            <person name="Katayose Y."/>
            <person name="Fujisawa M."/>
            <person name="Namiki N."/>
            <person name="Mizuno H."/>
            <person name="Yamamoto K."/>
            <person name="Antonio B.A."/>
            <person name="Baba T."/>
            <person name="Sakata K."/>
            <person name="Nagamura Y."/>
            <person name="Aoki H."/>
            <person name="Arikawa K."/>
            <person name="Arita K."/>
            <person name="Bito T."/>
            <person name="Chiden Y."/>
            <person name="Fujitsuka N."/>
            <person name="Fukunaka R."/>
            <person name="Hamada M."/>
            <person name="Harada C."/>
            <person name="Hayashi A."/>
            <person name="Hijishita S."/>
            <person name="Honda M."/>
            <person name="Hosokawa S."/>
            <person name="Ichikawa Y."/>
            <person name="Idonuma A."/>
            <person name="Iijima M."/>
            <person name="Ikeda M."/>
            <person name="Ikeno M."/>
            <person name="Ito K."/>
            <person name="Ito S."/>
            <person name="Ito T."/>
            <person name="Ito Y."/>
            <person name="Ito Y."/>
            <person name="Iwabuchi A."/>
            <person name="Kamiya K."/>
            <person name="Karasawa W."/>
            <person name="Kurita K."/>
            <person name="Katagiri S."/>
            <person name="Kikuta A."/>
            <person name="Kobayashi H."/>
            <person name="Kobayashi N."/>
            <person name="Machita K."/>
            <person name="Maehara T."/>
            <person name="Masukawa M."/>
            <person name="Mizubayashi T."/>
            <person name="Mukai Y."/>
            <person name="Nagasaki H."/>
            <person name="Nagata Y."/>
            <person name="Naito S."/>
            <person name="Nakashima M."/>
            <person name="Nakama Y."/>
            <person name="Nakamichi Y."/>
            <person name="Nakamura M."/>
            <person name="Meguro A."/>
            <person name="Negishi M."/>
            <person name="Ohta I."/>
            <person name="Ohta T."/>
            <person name="Okamoto M."/>
            <person name="Ono N."/>
            <person name="Saji S."/>
            <person name="Sakaguchi M."/>
            <person name="Sakai K."/>
            <person name="Shibata M."/>
            <person name="Shimokawa T."/>
            <person name="Song J."/>
            <person name="Takazaki Y."/>
            <person name="Terasawa K."/>
            <person name="Tsugane M."/>
            <person name="Tsuji K."/>
            <person name="Ueda S."/>
            <person name="Waki K."/>
            <person name="Yamagata H."/>
            <person name="Yamamoto M."/>
            <person name="Yamamoto S."/>
            <person name="Yamane H."/>
            <person name="Yoshiki S."/>
            <person name="Yoshihara R."/>
            <person name="Yukawa K."/>
            <person name="Zhong H."/>
            <person name="Yano M."/>
            <person name="Yuan Q."/>
            <person name="Ouyang S."/>
            <person name="Liu J."/>
            <person name="Jones K.M."/>
            <person name="Gansberger K."/>
            <person name="Moffat K."/>
            <person name="Hill J."/>
            <person name="Bera J."/>
            <person name="Fadrosh D."/>
            <person name="Jin S."/>
            <person name="Johri S."/>
            <person name="Kim M."/>
            <person name="Overton L."/>
            <person name="Reardon M."/>
            <person name="Tsitrin T."/>
            <person name="Vuong H."/>
            <person name="Weaver B."/>
            <person name="Ciecko A."/>
            <person name="Tallon L."/>
            <person name="Jackson J."/>
            <person name="Pai G."/>
            <person name="Aken S.V."/>
            <person name="Utterback T."/>
            <person name="Reidmuller S."/>
            <person name="Feldblyum T."/>
            <person name="Hsiao J."/>
            <person name="Zismann V."/>
            <person name="Iobst S."/>
            <person name="de Vazeille A.R."/>
            <person name="Buell C.R."/>
            <person name="Ying K."/>
            <person name="Li Y."/>
            <person name="Lu T."/>
            <person name="Huang Y."/>
            <person name="Zhao Q."/>
            <person name="Feng Q."/>
            <person name="Zhang L."/>
            <person name="Zhu J."/>
            <person name="Weng Q."/>
            <person name="Mu J."/>
            <person name="Lu Y."/>
            <person name="Fan D."/>
            <person name="Liu Y."/>
            <person name="Guan J."/>
            <person name="Zhang Y."/>
            <person name="Yu S."/>
            <person name="Liu X."/>
            <person name="Zhang Y."/>
            <person name="Hong G."/>
            <person name="Han B."/>
            <person name="Choisne N."/>
            <person name="Demange N."/>
            <person name="Orjeda G."/>
            <person name="Samain S."/>
            <person name="Cattolico L."/>
            <person name="Pelletier E."/>
            <person name="Couloux A."/>
            <person name="Segurens B."/>
            <person name="Wincker P."/>
            <person name="D'Hont A."/>
            <person name="Scarpelli C."/>
            <person name="Weissenbach J."/>
            <person name="Salanoubat M."/>
            <person name="Quetier F."/>
            <person name="Yu Y."/>
            <person name="Kim H.R."/>
            <person name="Rambo T."/>
            <person name="Currie J."/>
            <person name="Collura K."/>
            <person name="Luo M."/>
            <person name="Yang T."/>
            <person name="Ammiraju J.S.S."/>
            <person name="Engler F."/>
            <person name="Soderlund C."/>
            <person name="Wing R.A."/>
            <person name="Palmer L.E."/>
            <person name="de la Bastide M."/>
            <person name="Spiegel L."/>
            <person name="Nascimento L."/>
            <person name="Zutavern T."/>
            <person name="O'Shaughnessy A."/>
            <person name="Dike S."/>
            <person name="Dedhia N."/>
            <person name="Preston R."/>
            <person name="Balija V."/>
            <person name="McCombie W.R."/>
            <person name="Chow T."/>
            <person name="Chen H."/>
            <person name="Chung M."/>
            <person name="Chen C."/>
            <person name="Shaw J."/>
            <person name="Wu H."/>
            <person name="Hsiao K."/>
            <person name="Chao Y."/>
            <person name="Chu M."/>
            <person name="Cheng C."/>
            <person name="Hour A."/>
            <person name="Lee P."/>
            <person name="Lin S."/>
            <person name="Lin Y."/>
            <person name="Liou J."/>
            <person name="Liu S."/>
            <person name="Hsing Y."/>
            <person name="Raghuvanshi S."/>
            <person name="Mohanty A."/>
            <person name="Bharti A.K."/>
            <person name="Gaur A."/>
            <person name="Gupta V."/>
            <person name="Kumar D."/>
            <person name="Ravi V."/>
            <person name="Vij S."/>
            <person name="Kapur A."/>
            <person name="Khurana P."/>
            <person name="Khurana P."/>
            <person name="Khurana J.P."/>
            <person name="Tyagi A.K."/>
            <person name="Gaikwad K."/>
            <person name="Singh A."/>
            <person name="Dalal V."/>
            <person name="Srivastava S."/>
            <person name="Dixit A."/>
            <person name="Pal A.K."/>
            <person name="Ghazi I.A."/>
            <person name="Yadav M."/>
            <person name="Pandit A."/>
            <person name="Bhargava A."/>
            <person name="Sureshbabu K."/>
            <person name="Batra K."/>
            <person name="Sharma T.R."/>
            <person name="Mohapatra T."/>
            <person name="Singh N.K."/>
            <person name="Messing J."/>
            <person name="Nelson A.B."/>
            <person name="Fuks G."/>
            <person name="Kavchok S."/>
            <person name="Keizer G."/>
            <person name="Linton E."/>
            <person name="Llaca V."/>
            <person name="Song R."/>
            <person name="Tanyolac B."/>
            <person name="Young S."/>
            <person name="Ho-Il K."/>
            <person name="Hahn J.H."/>
            <person name="Sangsakoo G."/>
            <person name="Vanavichit A."/>
            <person name="de Mattos Luiz.A.T."/>
            <person name="Zimmer P.D."/>
            <person name="Malone G."/>
            <person name="Dellagostin O."/>
            <person name="de Oliveira A.C."/>
            <person name="Bevan M."/>
            <person name="Bancroft I."/>
            <person name="Minx P."/>
            <person name="Cordum H."/>
            <person name="Wilson R."/>
            <person name="Cheng Z."/>
            <person name="Jin W."/>
            <person name="Jiang J."/>
            <person name="Leong S.A."/>
            <person name="Iwama H."/>
            <person name="Gojobori T."/>
            <person name="Itoh T."/>
            <person name="Niimura Y."/>
            <person name="Fujii Y."/>
            <person name="Habara T."/>
            <person name="Sakai H."/>
            <person name="Sato Y."/>
            <person name="Wilson G."/>
            <person name="Kumar K."/>
            <person name="McCouch S."/>
            <person name="Juretic N."/>
            <person name="Hoen D."/>
            <person name="Wright S."/>
            <person name="Bruskiewich R."/>
            <person name="Bureau T."/>
            <person name="Miyao A."/>
            <person name="Hirochika H."/>
            <person name="Nishikawa T."/>
            <person name="Kadowaki K."/>
            <person name="Sugiura M."/>
            <person name="Burr B."/>
            <person name="Sasaki T."/>
        </authorList>
    </citation>
    <scope>NUCLEOTIDE SEQUENCE [LARGE SCALE GENOMIC DNA]</scope>
    <source>
        <strain evidence="3">cv. Nipponbare</strain>
    </source>
</reference>
<feature type="compositionally biased region" description="Basic and acidic residues" evidence="1">
    <location>
        <begin position="230"/>
        <end position="248"/>
    </location>
</feature>
<evidence type="ECO:0000256" key="1">
    <source>
        <dbReference type="SAM" id="MobiDB-lite"/>
    </source>
</evidence>
<name>Q8S6L2_ORYSJ</name>
<dbReference type="PANTHER" id="PTHR34591">
    <property type="entry name" value="OS03G0653100 PROTEIN-RELATED"/>
    <property type="match status" value="1"/>
</dbReference>
<gene>
    <name evidence="2" type="primary">OSJNBa0019N10.14</name>
</gene>
<accession>Q8S6L2</accession>
<feature type="compositionally biased region" description="Low complexity" evidence="1">
    <location>
        <begin position="1"/>
        <end position="22"/>
    </location>
</feature>
<dbReference type="PANTHER" id="PTHR34591:SF54">
    <property type="entry name" value="F-BOX DOMAIN CONTAINING PROTEIN, EXPRESSED"/>
    <property type="match status" value="1"/>
</dbReference>
<evidence type="ECO:0000313" key="2">
    <source>
        <dbReference type="EMBL" id="AAM01076.1"/>
    </source>
</evidence>
<feature type="compositionally biased region" description="Basic residues" evidence="1">
    <location>
        <begin position="52"/>
        <end position="64"/>
    </location>
</feature>
<proteinExistence type="predicted"/>
<feature type="region of interest" description="Disordered" evidence="1">
    <location>
        <begin position="229"/>
        <end position="254"/>
    </location>
</feature>
<organism evidence="2 3">
    <name type="scientific">Oryza sativa subsp. japonica</name>
    <name type="common">Rice</name>
    <dbReference type="NCBI Taxonomy" id="39947"/>
    <lineage>
        <taxon>Eukaryota</taxon>
        <taxon>Viridiplantae</taxon>
        <taxon>Streptophyta</taxon>
        <taxon>Embryophyta</taxon>
        <taxon>Tracheophyta</taxon>
        <taxon>Spermatophyta</taxon>
        <taxon>Magnoliopsida</taxon>
        <taxon>Liliopsida</taxon>
        <taxon>Poales</taxon>
        <taxon>Poaceae</taxon>
        <taxon>BOP clade</taxon>
        <taxon>Oryzoideae</taxon>
        <taxon>Oryzeae</taxon>
        <taxon>Oryzinae</taxon>
        <taxon>Oryza</taxon>
        <taxon>Oryza sativa</taxon>
    </lineage>
</organism>
<feature type="compositionally biased region" description="Basic and acidic residues" evidence="1">
    <location>
        <begin position="65"/>
        <end position="75"/>
    </location>
</feature>
<evidence type="ECO:0000313" key="3">
    <source>
        <dbReference type="Proteomes" id="UP000000763"/>
    </source>
</evidence>
<sequence>MAARRLGGSSAAARLGRHVAAATRMTTRLSTTHGNKTLKTRGRFSPGNKIGKGTRRQRRQSGGKHKIDDDGGAREDTAARITLSDDKYQVIKSPSDINLNNNPCIYLGRTKNGVYCASIDLKQHQRLQVWQLHELHGGGYHLEWMLIHDVSLDQIMADFRWNPEAVRPWIEHDMYCDDAKNDREISQEESTGWDSEDDSILYTEDMITSVVVLCIWCVAANPGDPGIFKSAEHPKLNKDGRRSQKNSDHGLSQGGKMSSFHGLYTLDQLVMQWLSGALVLILCIVERGEFSRQIVYKLGSTFSTVVFIIVVHCKFFGPLHRGSWCTPPRLFLEDQFDVIPPEIGMQQNSGRADHWRCDSVCQLREEFTRFCSLRTSSQPIASTDHL</sequence>
<reference evidence="3" key="2">
    <citation type="journal article" date="2008" name="Nucleic Acids Res.">
        <title>The rice annotation project database (RAP-DB): 2008 update.</title>
        <authorList>
            <consortium name="The rice annotation project (RAP)"/>
        </authorList>
    </citation>
    <scope>GENOME REANNOTATION</scope>
    <source>
        <strain evidence="3">cv. Nipponbare</strain>
    </source>
</reference>
<dbReference type="AlphaFoldDB" id="Q8S6L2"/>
<feature type="compositionally biased region" description="Polar residues" evidence="1">
    <location>
        <begin position="24"/>
        <end position="35"/>
    </location>
</feature>
<dbReference type="Proteomes" id="UP000000763">
    <property type="component" value="Chromosome 10"/>
</dbReference>